<evidence type="ECO:0000256" key="3">
    <source>
        <dbReference type="ARBA" id="ARBA00022989"/>
    </source>
</evidence>
<name>A0AAJ6CJH7_9BASI</name>
<accession>A0AAJ6CJH7</accession>
<dbReference type="PANTHER" id="PTHR13377:SF3">
    <property type="entry name" value="TRANSMEMBRANE PROTEIN 115"/>
    <property type="match status" value="1"/>
</dbReference>
<dbReference type="Proteomes" id="UP001217582">
    <property type="component" value="Chromosome 2"/>
</dbReference>
<evidence type="ECO:0000256" key="5">
    <source>
        <dbReference type="SAM" id="MobiDB-lite"/>
    </source>
</evidence>
<dbReference type="AlphaFoldDB" id="A0AAJ6CJH7"/>
<feature type="transmembrane region" description="Helical" evidence="6">
    <location>
        <begin position="61"/>
        <end position="87"/>
    </location>
</feature>
<keyword evidence="3 6" id="KW-1133">Transmembrane helix</keyword>
<feature type="region of interest" description="Disordered" evidence="5">
    <location>
        <begin position="273"/>
        <end position="317"/>
    </location>
</feature>
<evidence type="ECO:0008006" key="9">
    <source>
        <dbReference type="Google" id="ProtNLM"/>
    </source>
</evidence>
<evidence type="ECO:0000256" key="2">
    <source>
        <dbReference type="ARBA" id="ARBA00022692"/>
    </source>
</evidence>
<dbReference type="GO" id="GO:0005794">
    <property type="term" value="C:Golgi apparatus"/>
    <property type="evidence" value="ECO:0007669"/>
    <property type="project" value="TreeGrafter"/>
</dbReference>
<proteinExistence type="predicted"/>
<dbReference type="GO" id="GO:0006890">
    <property type="term" value="P:retrograde vesicle-mediated transport, Golgi to endoplasmic reticulum"/>
    <property type="evidence" value="ECO:0007669"/>
    <property type="project" value="InterPro"/>
</dbReference>
<protein>
    <recommendedName>
        <fullName evidence="9">Transmembrane protein 115</fullName>
    </recommendedName>
</protein>
<dbReference type="Pfam" id="PF08551">
    <property type="entry name" value="DUF1751"/>
    <property type="match status" value="1"/>
</dbReference>
<evidence type="ECO:0000313" key="7">
    <source>
        <dbReference type="EMBL" id="WFD15279.1"/>
    </source>
</evidence>
<dbReference type="EMBL" id="CP119917">
    <property type="protein sequence ID" value="WFD15279.1"/>
    <property type="molecule type" value="Genomic_DNA"/>
</dbReference>
<feature type="transmembrane region" description="Helical" evidence="6">
    <location>
        <begin position="99"/>
        <end position="121"/>
    </location>
</feature>
<evidence type="ECO:0000256" key="1">
    <source>
        <dbReference type="ARBA" id="ARBA00004141"/>
    </source>
</evidence>
<sequence>MHARRLWTYILTLPAGTQVMMVSVVISTICLAVAWSAAHVPRTEELWHLLWVPRHSWKRPWTVLTSLPCTISVMELALHLCILPILAPALEQQWGMLELIRFSSVVGVVSRIVLFVLAYVLAGIQEVLTHKQYVLNACYNGLYAIFIGFLVAYTQLWPDHVLAWPESYRYRDALMLVVGVSNIPILFGLYAPFLEMQVAWIVAWIYLRFYQPHGTGLWGDASSSFAFAKFFPTVIQPFLAPISRRVYHAASTLRVLPVAMDDEMDLELHVSGAAPTNPRAEAERHRTMALSALDPAAPEPAAGAAPPVPAPSPQSTT</sequence>
<dbReference type="GO" id="GO:0016020">
    <property type="term" value="C:membrane"/>
    <property type="evidence" value="ECO:0007669"/>
    <property type="project" value="UniProtKB-SubCell"/>
</dbReference>
<feature type="compositionally biased region" description="Pro residues" evidence="5">
    <location>
        <begin position="306"/>
        <end position="317"/>
    </location>
</feature>
<feature type="transmembrane region" description="Helical" evidence="6">
    <location>
        <begin position="173"/>
        <end position="191"/>
    </location>
</feature>
<comment type="subcellular location">
    <subcellularLocation>
        <location evidence="1">Membrane</location>
        <topology evidence="1">Multi-pass membrane protein</topology>
    </subcellularLocation>
</comment>
<reference evidence="7 8" key="1">
    <citation type="submission" date="2023-03" db="EMBL/GenBank/DDBJ databases">
        <title>Mating type loci evolution in Malassezia.</title>
        <authorList>
            <person name="Coelho M.A."/>
        </authorList>
    </citation>
    <scope>NUCLEOTIDE SEQUENCE [LARGE SCALE GENOMIC DNA]</scope>
    <source>
        <strain evidence="7 8">CBS 13387</strain>
    </source>
</reference>
<dbReference type="PANTHER" id="PTHR13377">
    <property type="entry name" value="PLACENTAL PROTEIN 6"/>
    <property type="match status" value="1"/>
</dbReference>
<organism evidence="7 8">
    <name type="scientific">Malassezia arunalokei</name>
    <dbReference type="NCBI Taxonomy" id="1514897"/>
    <lineage>
        <taxon>Eukaryota</taxon>
        <taxon>Fungi</taxon>
        <taxon>Dikarya</taxon>
        <taxon>Basidiomycota</taxon>
        <taxon>Ustilaginomycotina</taxon>
        <taxon>Malasseziomycetes</taxon>
        <taxon>Malasseziales</taxon>
        <taxon>Malasseziaceae</taxon>
        <taxon>Malassezia</taxon>
    </lineage>
</organism>
<feature type="transmembrane region" description="Helical" evidence="6">
    <location>
        <begin position="133"/>
        <end position="153"/>
    </location>
</feature>
<dbReference type="Gene3D" id="1.20.1540.10">
    <property type="entry name" value="Rhomboid-like"/>
    <property type="match status" value="1"/>
</dbReference>
<dbReference type="InterPro" id="IPR035952">
    <property type="entry name" value="Rhomboid-like_sf"/>
</dbReference>
<dbReference type="InterPro" id="IPR013861">
    <property type="entry name" value="TMEM115/Pdh1/Rbl19"/>
</dbReference>
<keyword evidence="4 6" id="KW-0472">Membrane</keyword>
<feature type="compositionally biased region" description="Low complexity" evidence="5">
    <location>
        <begin position="292"/>
        <end position="305"/>
    </location>
</feature>
<feature type="transmembrane region" description="Helical" evidence="6">
    <location>
        <begin position="20"/>
        <end position="40"/>
    </location>
</feature>
<evidence type="ECO:0000256" key="4">
    <source>
        <dbReference type="ARBA" id="ARBA00023136"/>
    </source>
</evidence>
<evidence type="ECO:0000313" key="8">
    <source>
        <dbReference type="Proteomes" id="UP001217582"/>
    </source>
</evidence>
<evidence type="ECO:0000256" key="6">
    <source>
        <dbReference type="SAM" id="Phobius"/>
    </source>
</evidence>
<gene>
    <name evidence="7" type="ORF">MARU1_001295</name>
</gene>
<dbReference type="SMART" id="SM01160">
    <property type="entry name" value="DUF1751"/>
    <property type="match status" value="1"/>
</dbReference>
<keyword evidence="2 6" id="KW-0812">Transmembrane</keyword>
<keyword evidence="8" id="KW-1185">Reference proteome</keyword>
<dbReference type="SUPFAM" id="SSF144091">
    <property type="entry name" value="Rhomboid-like"/>
    <property type="match status" value="1"/>
</dbReference>